<sequence>MPPKNKICKFEIRAARQPRWHEKLRWRKKKRWRKNFNQNSKSGFSSKNIQTSSKKHRQLGNVF</sequence>
<comment type="caution">
    <text evidence="2">The sequence shown here is derived from an EMBL/GenBank/DDBJ whole genome shotgun (WGS) entry which is preliminary data.</text>
</comment>
<organism evidence="2 3">
    <name type="scientific">Candidatus Kuenenbacteria bacterium CG1_02_38_13</name>
    <dbReference type="NCBI Taxonomy" id="1805235"/>
    <lineage>
        <taxon>Bacteria</taxon>
        <taxon>Candidatus Kueneniibacteriota</taxon>
    </lineage>
</organism>
<dbReference type="Proteomes" id="UP000182465">
    <property type="component" value="Unassembled WGS sequence"/>
</dbReference>
<feature type="compositionally biased region" description="Polar residues" evidence="1">
    <location>
        <begin position="35"/>
        <end position="52"/>
    </location>
</feature>
<accession>A0A1J4U0L9</accession>
<reference evidence="2" key="1">
    <citation type="journal article" date="2016" name="Environ. Microbiol.">
        <title>Genomic resolution of a cold subsurface aquifer community provides metabolic insights for novel microbes adapted to high CO concentrations.</title>
        <authorList>
            <person name="Probst A.J."/>
            <person name="Castelle C.J."/>
            <person name="Singh A."/>
            <person name="Brown C.T."/>
            <person name="Anantharaman K."/>
            <person name="Sharon I."/>
            <person name="Hug L.A."/>
            <person name="Burstein D."/>
            <person name="Emerson J.B."/>
            <person name="Thomas B.C."/>
            <person name="Banfield J.F."/>
        </authorList>
    </citation>
    <scope>NUCLEOTIDE SEQUENCE [LARGE SCALE GENOMIC DNA]</scope>
    <source>
        <strain evidence="2">CG1_02_38_13</strain>
    </source>
</reference>
<name>A0A1J4U0L9_9BACT</name>
<evidence type="ECO:0000256" key="1">
    <source>
        <dbReference type="SAM" id="MobiDB-lite"/>
    </source>
</evidence>
<dbReference type="EMBL" id="MNVB01000051">
    <property type="protein sequence ID" value="OIO16819.1"/>
    <property type="molecule type" value="Genomic_DNA"/>
</dbReference>
<feature type="region of interest" description="Disordered" evidence="1">
    <location>
        <begin position="33"/>
        <end position="63"/>
    </location>
</feature>
<gene>
    <name evidence="2" type="ORF">AUJ29_02285</name>
</gene>
<evidence type="ECO:0000313" key="2">
    <source>
        <dbReference type="EMBL" id="OIO16819.1"/>
    </source>
</evidence>
<dbReference type="AlphaFoldDB" id="A0A1J4U0L9"/>
<feature type="compositionally biased region" description="Basic residues" evidence="1">
    <location>
        <begin position="53"/>
        <end position="63"/>
    </location>
</feature>
<evidence type="ECO:0000313" key="3">
    <source>
        <dbReference type="Proteomes" id="UP000182465"/>
    </source>
</evidence>
<protein>
    <submittedName>
        <fullName evidence="2">Uncharacterized protein</fullName>
    </submittedName>
</protein>
<proteinExistence type="predicted"/>